<sequence>MSLADGGRKKLWKAAGPQLVGALSDRPARELNKELFPDDGSFMKSSQVKLLCDVFDFGNPAPILREVWEQINAVVEQRNGIAHGRLTPEEVGRRYSHDEIMALIQVWEDRWSDFLSWIEGECQGPGFYLASR</sequence>
<accession>A0ABW1H0G3</accession>
<dbReference type="RefSeq" id="WP_145778869.1">
    <property type="nucleotide sequence ID" value="NZ_JBHSQS010000001.1"/>
</dbReference>
<comment type="caution">
    <text evidence="1">The sequence shown here is derived from an EMBL/GenBank/DDBJ whole genome shotgun (WGS) entry which is preliminary data.</text>
</comment>
<dbReference type="EMBL" id="JBHSQS010000001">
    <property type="protein sequence ID" value="MFC5921897.1"/>
    <property type="molecule type" value="Genomic_DNA"/>
</dbReference>
<protein>
    <recommendedName>
        <fullName evidence="3">RiboL-PSP-HEPN domain-containing protein</fullName>
    </recommendedName>
</protein>
<dbReference type="Proteomes" id="UP001596226">
    <property type="component" value="Unassembled WGS sequence"/>
</dbReference>
<evidence type="ECO:0000313" key="2">
    <source>
        <dbReference type="Proteomes" id="UP001596226"/>
    </source>
</evidence>
<name>A0ABW1H0G3_9ACTN</name>
<proteinExistence type="predicted"/>
<reference evidence="2" key="1">
    <citation type="journal article" date="2019" name="Int. J. Syst. Evol. Microbiol.">
        <title>The Global Catalogue of Microorganisms (GCM) 10K type strain sequencing project: providing services to taxonomists for standard genome sequencing and annotation.</title>
        <authorList>
            <consortium name="The Broad Institute Genomics Platform"/>
            <consortium name="The Broad Institute Genome Sequencing Center for Infectious Disease"/>
            <person name="Wu L."/>
            <person name="Ma J."/>
        </authorList>
    </citation>
    <scope>NUCLEOTIDE SEQUENCE [LARGE SCALE GENOMIC DNA]</scope>
    <source>
        <strain evidence="2">CGMCC 4.7144</strain>
    </source>
</reference>
<evidence type="ECO:0000313" key="1">
    <source>
        <dbReference type="EMBL" id="MFC5921897.1"/>
    </source>
</evidence>
<gene>
    <name evidence="1" type="ORF">ACFQGL_00900</name>
</gene>
<evidence type="ECO:0008006" key="3">
    <source>
        <dbReference type="Google" id="ProtNLM"/>
    </source>
</evidence>
<organism evidence="1 2">
    <name type="scientific">Micromonospora vulcania</name>
    <dbReference type="NCBI Taxonomy" id="1441873"/>
    <lineage>
        <taxon>Bacteria</taxon>
        <taxon>Bacillati</taxon>
        <taxon>Actinomycetota</taxon>
        <taxon>Actinomycetes</taxon>
        <taxon>Micromonosporales</taxon>
        <taxon>Micromonosporaceae</taxon>
        <taxon>Micromonospora</taxon>
    </lineage>
</organism>
<keyword evidence="2" id="KW-1185">Reference proteome</keyword>
<dbReference type="GeneID" id="300126577"/>